<evidence type="ECO:0000313" key="2">
    <source>
        <dbReference type="EMBL" id="MBD1319051.1"/>
    </source>
</evidence>
<keyword evidence="3" id="KW-1185">Reference proteome</keyword>
<keyword evidence="1" id="KW-1133">Transmembrane helix</keyword>
<protein>
    <submittedName>
        <fullName evidence="2">Uncharacterized protein</fullName>
    </submittedName>
</protein>
<evidence type="ECO:0000313" key="3">
    <source>
        <dbReference type="Proteomes" id="UP000602395"/>
    </source>
</evidence>
<organism evidence="2 3">
    <name type="scientific">Gordonia hankookensis</name>
    <dbReference type="NCBI Taxonomy" id="589403"/>
    <lineage>
        <taxon>Bacteria</taxon>
        <taxon>Bacillati</taxon>
        <taxon>Actinomycetota</taxon>
        <taxon>Actinomycetes</taxon>
        <taxon>Mycobacteriales</taxon>
        <taxon>Gordoniaceae</taxon>
        <taxon>Gordonia</taxon>
    </lineage>
</organism>
<proteinExistence type="predicted"/>
<sequence>MTAELTDTCSGPHTHHLEADMFKSLERVSVPSDSTPKPDGSADPKSPIYLDRKSLTFAGVTGACLVIAPFLDCVTSMSDLWLAFSITVPVSILLTLIGLTVDFGPRLTANYLLSSVLIAAINWSLLLISAYGAIALTP</sequence>
<name>A0ABR7W942_9ACTN</name>
<feature type="transmembrane region" description="Helical" evidence="1">
    <location>
        <begin position="55"/>
        <end position="74"/>
    </location>
</feature>
<dbReference type="Proteomes" id="UP000602395">
    <property type="component" value="Unassembled WGS sequence"/>
</dbReference>
<feature type="transmembrane region" description="Helical" evidence="1">
    <location>
        <begin position="111"/>
        <end position="134"/>
    </location>
</feature>
<feature type="transmembrane region" description="Helical" evidence="1">
    <location>
        <begin position="80"/>
        <end position="99"/>
    </location>
</feature>
<comment type="caution">
    <text evidence="2">The sequence shown here is derived from an EMBL/GenBank/DDBJ whole genome shotgun (WGS) entry which is preliminary data.</text>
</comment>
<accession>A0ABR7W942</accession>
<reference evidence="2 3" key="1">
    <citation type="submission" date="2020-09" db="EMBL/GenBank/DDBJ databases">
        <title>Novel species in genus Gordonia.</title>
        <authorList>
            <person name="Zhang G."/>
        </authorList>
    </citation>
    <scope>NUCLEOTIDE SEQUENCE [LARGE SCALE GENOMIC DNA]</scope>
    <source>
        <strain evidence="2 3">ON-33</strain>
    </source>
</reference>
<evidence type="ECO:0000256" key="1">
    <source>
        <dbReference type="SAM" id="Phobius"/>
    </source>
</evidence>
<gene>
    <name evidence="2" type="ORF">IDF66_05605</name>
</gene>
<keyword evidence="1" id="KW-0472">Membrane</keyword>
<dbReference type="EMBL" id="JACWMS010000001">
    <property type="protein sequence ID" value="MBD1319051.1"/>
    <property type="molecule type" value="Genomic_DNA"/>
</dbReference>
<dbReference type="RefSeq" id="WP_190265985.1">
    <property type="nucleotide sequence ID" value="NZ_BAABAD010000003.1"/>
</dbReference>
<keyword evidence="1" id="KW-0812">Transmembrane</keyword>